<evidence type="ECO:0000256" key="1">
    <source>
        <dbReference type="ARBA" id="ARBA00004141"/>
    </source>
</evidence>
<evidence type="ECO:0000256" key="3">
    <source>
        <dbReference type="ARBA" id="ARBA00022692"/>
    </source>
</evidence>
<feature type="compositionally biased region" description="Low complexity" evidence="7">
    <location>
        <begin position="195"/>
        <end position="210"/>
    </location>
</feature>
<dbReference type="Proteomes" id="UP001369086">
    <property type="component" value="Unassembled WGS sequence"/>
</dbReference>
<keyword evidence="3" id="KW-0812">Transmembrane</keyword>
<comment type="caution">
    <text evidence="8">The sequence shown here is derived from an EMBL/GenBank/DDBJ whole genome shotgun (WGS) entry which is preliminary data.</text>
</comment>
<dbReference type="PANTHER" id="PTHR11266">
    <property type="entry name" value="PEROXISOMAL MEMBRANE PROTEIN 2, PXMP2 MPV17"/>
    <property type="match status" value="1"/>
</dbReference>
<comment type="similarity">
    <text evidence="2 6">Belongs to the peroxisomal membrane protein PXMP2/4 family.</text>
</comment>
<dbReference type="EMBL" id="JAHFZB010000049">
    <property type="protein sequence ID" value="KAK6467555.1"/>
    <property type="molecule type" value="Genomic_DNA"/>
</dbReference>
<evidence type="ECO:0000256" key="7">
    <source>
        <dbReference type="SAM" id="MobiDB-lite"/>
    </source>
</evidence>
<gene>
    <name evidence="8" type="ORF">HHUSO_G35101</name>
</gene>
<keyword evidence="5" id="KW-0472">Membrane</keyword>
<keyword evidence="9" id="KW-1185">Reference proteome</keyword>
<sequence>MLPQRGRELLVRLSGYWKPLFNGKFLLVTNTVSCGAMLAVGDTIQQARESRKNPGRRWDWTRTGRMLAIGCSMGPFMHYWYMWLDRVYVGKALKTASKKVLIDQLVASPTLGGWYFVGMGVLEGHTMKEGWEEFMSKFWEFYKADWCVWPPAQMINFYFLPANLRVIYVNVITLGWDTYLSYLKHRKDGKPEALPTDSSSSPGDQDPDTSVPKCLEETP</sequence>
<evidence type="ECO:0000256" key="2">
    <source>
        <dbReference type="ARBA" id="ARBA00006824"/>
    </source>
</evidence>
<evidence type="ECO:0000313" key="9">
    <source>
        <dbReference type="Proteomes" id="UP001369086"/>
    </source>
</evidence>
<dbReference type="Pfam" id="PF04117">
    <property type="entry name" value="Mpv17_PMP22"/>
    <property type="match status" value="1"/>
</dbReference>
<evidence type="ECO:0000256" key="6">
    <source>
        <dbReference type="RuleBase" id="RU363053"/>
    </source>
</evidence>
<name>A0ABR0Y560_HUSHU</name>
<evidence type="ECO:0000256" key="5">
    <source>
        <dbReference type="ARBA" id="ARBA00023136"/>
    </source>
</evidence>
<reference evidence="8 9" key="1">
    <citation type="submission" date="2021-05" db="EMBL/GenBank/DDBJ databases">
        <authorList>
            <person name="Zahm M."/>
            <person name="Klopp C."/>
            <person name="Cabau C."/>
            <person name="Kuhl H."/>
            <person name="Suciu R."/>
            <person name="Ciorpac M."/>
            <person name="Holostenco D."/>
            <person name="Gessner J."/>
            <person name="Wuertz S."/>
            <person name="Hohne C."/>
            <person name="Stock M."/>
            <person name="Gislard M."/>
            <person name="Lluch J."/>
            <person name="Milhes M."/>
            <person name="Lampietro C."/>
            <person name="Lopez Roques C."/>
            <person name="Donnadieu C."/>
            <person name="Du K."/>
            <person name="Schartl M."/>
            <person name="Guiguen Y."/>
        </authorList>
    </citation>
    <scope>NUCLEOTIDE SEQUENCE [LARGE SCALE GENOMIC DNA]</scope>
    <source>
        <strain evidence="8">Hh-F2</strain>
        <tissue evidence="8">Blood</tissue>
    </source>
</reference>
<accession>A0ABR0Y560</accession>
<evidence type="ECO:0000313" key="8">
    <source>
        <dbReference type="EMBL" id="KAK6467555.1"/>
    </source>
</evidence>
<evidence type="ECO:0000256" key="4">
    <source>
        <dbReference type="ARBA" id="ARBA00022989"/>
    </source>
</evidence>
<proteinExistence type="inferred from homology"/>
<feature type="region of interest" description="Disordered" evidence="7">
    <location>
        <begin position="188"/>
        <end position="219"/>
    </location>
</feature>
<dbReference type="InterPro" id="IPR007248">
    <property type="entry name" value="Mpv17_PMP22"/>
</dbReference>
<keyword evidence="4" id="KW-1133">Transmembrane helix</keyword>
<protein>
    <submittedName>
        <fullName evidence="8">Mpv17-like protein 2</fullName>
    </submittedName>
</protein>
<comment type="subcellular location">
    <subcellularLocation>
        <location evidence="1">Membrane</location>
        <topology evidence="1">Multi-pass membrane protein</topology>
    </subcellularLocation>
</comment>
<organism evidence="8 9">
    <name type="scientific">Huso huso</name>
    <name type="common">Beluga</name>
    <name type="synonym">Acipenser huso</name>
    <dbReference type="NCBI Taxonomy" id="61971"/>
    <lineage>
        <taxon>Eukaryota</taxon>
        <taxon>Metazoa</taxon>
        <taxon>Chordata</taxon>
        <taxon>Craniata</taxon>
        <taxon>Vertebrata</taxon>
        <taxon>Euteleostomi</taxon>
        <taxon>Actinopterygii</taxon>
        <taxon>Chondrostei</taxon>
        <taxon>Acipenseriformes</taxon>
        <taxon>Acipenseridae</taxon>
        <taxon>Huso</taxon>
    </lineage>
</organism>
<dbReference type="PANTHER" id="PTHR11266:SF8">
    <property type="entry name" value="MPV17-LIKE PROTEIN 2"/>
    <property type="match status" value="1"/>
</dbReference>